<comment type="caution">
    <text evidence="5">The sequence shown here is derived from an EMBL/GenBank/DDBJ whole genome shotgun (WGS) entry which is preliminary data.</text>
</comment>
<sequence>MGHLRKAFHFTADGARPKVVSELAEQTRWMDATDQARLVATGEVTASELLEAAIERIEQSNPALNAVVIEWFDHARSIAADPDLPDGPFRGVPFLLKDLYTSFAGQTLSNGNVALKEAGKIDVADTTLVARFKAAGLVIAGRTNSPEMGSLPTTQPLAWGPTRNPWALDRTAGGSSGGAAAAVAAGMVPFANASDGGGSIRIPASCCGLVGLKPSQGRITVGPARAETGLGVELCVSRTVRDTAGLLDAVRGPGVGDSVIAPTPRRPYVAEVGADPGRLRIGLLDVHPRGEFLHQDCISAVRTTASLLEQLGHIVEPAWPAALADATLTKKFMALWATQLAMASRGFSETLGREVTADDIEPVNWVLIERAQRLSAVDYAAAQAEVWAFRRALQQWWADGWDLLLTPTVAEPPPPLSEFENNPQHPTAPMRRGGQFAAFTPPFNMSGQPAISLPLHRNADGLPIGIQLATAYGREDILIRVAAQLESAQPWSSDHPTIPC</sequence>
<comment type="similarity">
    <text evidence="2">Belongs to the amidase family.</text>
</comment>
<dbReference type="InterPro" id="IPR000120">
    <property type="entry name" value="Amidase"/>
</dbReference>
<comment type="catalytic activity">
    <reaction evidence="1">
        <text>a monocarboxylic acid amide + H2O = a monocarboxylate + NH4(+)</text>
        <dbReference type="Rhea" id="RHEA:12020"/>
        <dbReference type="ChEBI" id="CHEBI:15377"/>
        <dbReference type="ChEBI" id="CHEBI:28938"/>
        <dbReference type="ChEBI" id="CHEBI:35757"/>
        <dbReference type="ChEBI" id="CHEBI:83628"/>
        <dbReference type="EC" id="3.5.1.4"/>
    </reaction>
</comment>
<dbReference type="Proteomes" id="UP000554965">
    <property type="component" value="Unassembled WGS sequence"/>
</dbReference>
<evidence type="ECO:0000259" key="4">
    <source>
        <dbReference type="Pfam" id="PF01425"/>
    </source>
</evidence>
<dbReference type="SUPFAM" id="SSF75304">
    <property type="entry name" value="Amidase signature (AS) enzymes"/>
    <property type="match status" value="1"/>
</dbReference>
<accession>A0A7Z7IH47</accession>
<dbReference type="Pfam" id="PF01425">
    <property type="entry name" value="Amidase"/>
    <property type="match status" value="1"/>
</dbReference>
<dbReference type="InterPro" id="IPR020556">
    <property type="entry name" value="Amidase_CS"/>
</dbReference>
<evidence type="ECO:0000256" key="2">
    <source>
        <dbReference type="ARBA" id="ARBA00009199"/>
    </source>
</evidence>
<name>A0A7Z7IH47_9MYCO</name>
<dbReference type="PANTHER" id="PTHR11895:SF7">
    <property type="entry name" value="GLUTAMYL-TRNA(GLN) AMIDOTRANSFERASE SUBUNIT A, MITOCHONDRIAL"/>
    <property type="match status" value="1"/>
</dbReference>
<keyword evidence="5" id="KW-0378">Hydrolase</keyword>
<keyword evidence="6" id="KW-1185">Reference proteome</keyword>
<proteinExistence type="inferred from homology"/>
<organism evidence="5 6">
    <name type="scientific">Mycobacterium simulans</name>
    <dbReference type="NCBI Taxonomy" id="627089"/>
    <lineage>
        <taxon>Bacteria</taxon>
        <taxon>Bacillati</taxon>
        <taxon>Actinomycetota</taxon>
        <taxon>Actinomycetes</taxon>
        <taxon>Mycobacteriales</taxon>
        <taxon>Mycobacteriaceae</taxon>
        <taxon>Mycobacterium</taxon>
    </lineage>
</organism>
<feature type="domain" description="Amidase" evidence="4">
    <location>
        <begin position="48"/>
        <end position="476"/>
    </location>
</feature>
<evidence type="ECO:0000256" key="3">
    <source>
        <dbReference type="ARBA" id="ARBA00012922"/>
    </source>
</evidence>
<evidence type="ECO:0000313" key="6">
    <source>
        <dbReference type="Proteomes" id="UP000554965"/>
    </source>
</evidence>
<dbReference type="PANTHER" id="PTHR11895">
    <property type="entry name" value="TRANSAMIDASE"/>
    <property type="match status" value="1"/>
</dbReference>
<dbReference type="AlphaFoldDB" id="A0A7Z7IH47"/>
<dbReference type="EC" id="3.5.1.4" evidence="3"/>
<evidence type="ECO:0000313" key="5">
    <source>
        <dbReference type="EMBL" id="SOJ53332.1"/>
    </source>
</evidence>
<evidence type="ECO:0000256" key="1">
    <source>
        <dbReference type="ARBA" id="ARBA00001311"/>
    </source>
</evidence>
<dbReference type="InterPro" id="IPR023631">
    <property type="entry name" value="Amidase_dom"/>
</dbReference>
<reference evidence="5 6" key="1">
    <citation type="submission" date="2017-10" db="EMBL/GenBank/DDBJ databases">
        <authorList>
            <consortium name="Urmite Genomes"/>
        </authorList>
    </citation>
    <scope>NUCLEOTIDE SEQUENCE [LARGE SCALE GENOMIC DNA]</scope>
    <source>
        <strain evidence="5 6">FB-527</strain>
    </source>
</reference>
<dbReference type="EMBL" id="OCTY01000002">
    <property type="protein sequence ID" value="SOJ53332.1"/>
    <property type="molecule type" value="Genomic_DNA"/>
</dbReference>
<dbReference type="Gene3D" id="3.90.1300.10">
    <property type="entry name" value="Amidase signature (AS) domain"/>
    <property type="match status" value="1"/>
</dbReference>
<dbReference type="PROSITE" id="PS00571">
    <property type="entry name" value="AMIDASES"/>
    <property type="match status" value="1"/>
</dbReference>
<gene>
    <name evidence="5" type="primary">nylA</name>
    <name evidence="5" type="ORF">MSIMFB_00833</name>
</gene>
<dbReference type="GO" id="GO:0004040">
    <property type="term" value="F:amidase activity"/>
    <property type="evidence" value="ECO:0007669"/>
    <property type="project" value="UniProtKB-EC"/>
</dbReference>
<protein>
    <recommendedName>
        <fullName evidence="3">amidase</fullName>
        <ecNumber evidence="3">3.5.1.4</ecNumber>
    </recommendedName>
</protein>
<dbReference type="InterPro" id="IPR036928">
    <property type="entry name" value="AS_sf"/>
</dbReference>